<keyword evidence="2" id="KW-1185">Reference proteome</keyword>
<organism evidence="1 2">
    <name type="scientific">Ancylobacter mangrovi</name>
    <dbReference type="NCBI Taxonomy" id="2972472"/>
    <lineage>
        <taxon>Bacteria</taxon>
        <taxon>Pseudomonadati</taxon>
        <taxon>Pseudomonadota</taxon>
        <taxon>Alphaproteobacteria</taxon>
        <taxon>Hyphomicrobiales</taxon>
        <taxon>Xanthobacteraceae</taxon>
        <taxon>Ancylobacter</taxon>
    </lineage>
</organism>
<name>A0A9X2PMI7_9HYPH</name>
<protein>
    <submittedName>
        <fullName evidence="1">Uncharacterized protein</fullName>
    </submittedName>
</protein>
<evidence type="ECO:0000313" key="2">
    <source>
        <dbReference type="Proteomes" id="UP001151088"/>
    </source>
</evidence>
<dbReference type="AlphaFoldDB" id="A0A9X2PMI7"/>
<reference evidence="1" key="1">
    <citation type="submission" date="2022-08" db="EMBL/GenBank/DDBJ databases">
        <authorList>
            <person name="Li F."/>
        </authorList>
    </citation>
    <scope>NUCLEOTIDE SEQUENCE</scope>
    <source>
        <strain evidence="1">MQZ15Z-1</strain>
    </source>
</reference>
<comment type="caution">
    <text evidence="1">The sequence shown here is derived from an EMBL/GenBank/DDBJ whole genome shotgun (WGS) entry which is preliminary data.</text>
</comment>
<sequence length="85" mass="9489">MNEAEEGDYERLAARFRLDLRCEHCVAESQFFVDVPRVDDAPTGIDELLESAFLERQRFVCSSCANPIGLIAGVVQLRLPEACDA</sequence>
<evidence type="ECO:0000313" key="1">
    <source>
        <dbReference type="EMBL" id="MCS0497897.1"/>
    </source>
</evidence>
<gene>
    <name evidence="1" type="ORF">NVS89_22660</name>
</gene>
<dbReference type="EMBL" id="JANTHZ010000015">
    <property type="protein sequence ID" value="MCS0497897.1"/>
    <property type="molecule type" value="Genomic_DNA"/>
</dbReference>
<accession>A0A9X2PMI7</accession>
<dbReference type="RefSeq" id="WP_258735054.1">
    <property type="nucleotide sequence ID" value="NZ_JANTHZ010000015.1"/>
</dbReference>
<proteinExistence type="predicted"/>
<dbReference type="Proteomes" id="UP001151088">
    <property type="component" value="Unassembled WGS sequence"/>
</dbReference>